<dbReference type="Proteomes" id="UP000663834">
    <property type="component" value="Unassembled WGS sequence"/>
</dbReference>
<keyword evidence="1" id="KW-0539">Nucleus</keyword>
<dbReference type="EMBL" id="CAJOBG010007739">
    <property type="protein sequence ID" value="CAF4225254.1"/>
    <property type="molecule type" value="Genomic_DNA"/>
</dbReference>
<dbReference type="Proteomes" id="UP000681967">
    <property type="component" value="Unassembled WGS sequence"/>
</dbReference>
<dbReference type="Proteomes" id="UP000676336">
    <property type="component" value="Unassembled WGS sequence"/>
</dbReference>
<name>A0A816RWM0_9BILA</name>
<dbReference type="InterPro" id="IPR001356">
    <property type="entry name" value="HD"/>
</dbReference>
<comment type="subcellular location">
    <subcellularLocation>
        <location evidence="1">Nucleus</location>
    </subcellularLocation>
</comment>
<keyword evidence="1" id="KW-0238">DNA-binding</keyword>
<dbReference type="GO" id="GO:0005634">
    <property type="term" value="C:nucleus"/>
    <property type="evidence" value="ECO:0007669"/>
    <property type="project" value="UniProtKB-SubCell"/>
</dbReference>
<sequence length="92" mass="10873">MVHEDFIWQFFAERAAQFVQVEKNFTNEQIQYLRQYYTTNKCPGIDEIEEIANHLNINGIIYQINLLNWFCGALIAELAVEQRRYEAKITAA</sequence>
<dbReference type="SUPFAM" id="SSF46689">
    <property type="entry name" value="Homeodomain-like"/>
    <property type="match status" value="1"/>
</dbReference>
<evidence type="ECO:0000313" key="12">
    <source>
        <dbReference type="EMBL" id="CAF5063433.1"/>
    </source>
</evidence>
<dbReference type="Proteomes" id="UP000681720">
    <property type="component" value="Unassembled WGS sequence"/>
</dbReference>
<dbReference type="OrthoDB" id="10003469at2759"/>
<dbReference type="EMBL" id="CAJOBI010009390">
    <property type="protein sequence ID" value="CAF4136991.1"/>
    <property type="molecule type" value="Genomic_DNA"/>
</dbReference>
<evidence type="ECO:0000313" key="4">
    <source>
        <dbReference type="EMBL" id="CAF1685507.1"/>
    </source>
</evidence>
<dbReference type="Proteomes" id="UP000663887">
    <property type="component" value="Unassembled WGS sequence"/>
</dbReference>
<dbReference type="EMBL" id="CAJNRE010022015">
    <property type="protein sequence ID" value="CAF2267077.1"/>
    <property type="molecule type" value="Genomic_DNA"/>
</dbReference>
<evidence type="ECO:0000313" key="11">
    <source>
        <dbReference type="EMBL" id="CAF4225254.1"/>
    </source>
</evidence>
<dbReference type="AlphaFoldDB" id="A0A816RWM0"/>
<dbReference type="Proteomes" id="UP000663855">
    <property type="component" value="Unassembled WGS sequence"/>
</dbReference>
<evidence type="ECO:0000313" key="8">
    <source>
        <dbReference type="EMBL" id="CAF4100674.1"/>
    </source>
</evidence>
<evidence type="ECO:0000313" key="7">
    <source>
        <dbReference type="EMBL" id="CAF2267077.1"/>
    </source>
</evidence>
<proteinExistence type="predicted"/>
<feature type="domain" description="Homeobox" evidence="2">
    <location>
        <begin position="24"/>
        <end position="58"/>
    </location>
</feature>
<evidence type="ECO:0000313" key="10">
    <source>
        <dbReference type="EMBL" id="CAF4136991.1"/>
    </source>
</evidence>
<dbReference type="Proteomes" id="UP000663824">
    <property type="component" value="Unassembled WGS sequence"/>
</dbReference>
<keyword evidence="1" id="KW-0371">Homeobox</keyword>
<dbReference type="EMBL" id="CAJOBH010008212">
    <property type="protein sequence ID" value="CAF4106629.1"/>
    <property type="molecule type" value="Genomic_DNA"/>
</dbReference>
<dbReference type="EMBL" id="CAJNOV010013651">
    <property type="protein sequence ID" value="CAF1528998.1"/>
    <property type="molecule type" value="Genomic_DNA"/>
</dbReference>
<comment type="caution">
    <text evidence="5">The sequence shown here is derived from an EMBL/GenBank/DDBJ whole genome shotgun (WGS) entry which is preliminary data.</text>
</comment>
<dbReference type="EMBL" id="CAJOBJ010235071">
    <property type="protein sequence ID" value="CAF5063433.1"/>
    <property type="molecule type" value="Genomic_DNA"/>
</dbReference>
<evidence type="ECO:0000313" key="5">
    <source>
        <dbReference type="EMBL" id="CAF2076393.1"/>
    </source>
</evidence>
<evidence type="ECO:0000313" key="14">
    <source>
        <dbReference type="Proteomes" id="UP000663866"/>
    </source>
</evidence>
<dbReference type="Pfam" id="PF00046">
    <property type="entry name" value="Homeodomain"/>
    <property type="match status" value="1"/>
</dbReference>
<evidence type="ECO:0000256" key="1">
    <source>
        <dbReference type="RuleBase" id="RU000682"/>
    </source>
</evidence>
<protein>
    <recommendedName>
        <fullName evidence="2">Homeobox domain-containing protein</fullName>
    </recommendedName>
</protein>
<evidence type="ECO:0000259" key="2">
    <source>
        <dbReference type="Pfam" id="PF00046"/>
    </source>
</evidence>
<dbReference type="Proteomes" id="UP000663842">
    <property type="component" value="Unassembled WGS sequence"/>
</dbReference>
<dbReference type="InterPro" id="IPR009057">
    <property type="entry name" value="Homeodomain-like_sf"/>
</dbReference>
<dbReference type="Proteomes" id="UP000663866">
    <property type="component" value="Unassembled WGS sequence"/>
</dbReference>
<dbReference type="EMBL" id="CAJNOW010021823">
    <property type="protein sequence ID" value="CAF1685507.1"/>
    <property type="molecule type" value="Genomic_DNA"/>
</dbReference>
<reference evidence="5" key="1">
    <citation type="submission" date="2021-02" db="EMBL/GenBank/DDBJ databases">
        <authorList>
            <person name="Nowell W R."/>
        </authorList>
    </citation>
    <scope>NUCLEOTIDE SEQUENCE</scope>
</reference>
<gene>
    <name evidence="9" type="ORF">BYL167_LOCUS19387</name>
    <name evidence="3" type="ORF">CJN711_LOCUS28909</name>
    <name evidence="12" type="ORF">GIL414_LOCUS60672</name>
    <name evidence="4" type="ORF">KQP761_LOCUS38359</name>
    <name evidence="7" type="ORF">MBJ925_LOCUS39178</name>
    <name evidence="11" type="ORF">OVN521_LOCUS27667</name>
    <name evidence="10" type="ORF">SMN809_LOCUS19051</name>
    <name evidence="8" type="ORF">UXM345_LOCUS22218</name>
    <name evidence="5" type="ORF">WKI299_LOCUS15241</name>
    <name evidence="6" type="ORF">XDN619_LOCUS18825</name>
</gene>
<dbReference type="Gene3D" id="1.10.10.60">
    <property type="entry name" value="Homeodomain-like"/>
    <property type="match status" value="1"/>
</dbReference>
<keyword evidence="14" id="KW-1185">Reference proteome</keyword>
<dbReference type="CDD" id="cd00086">
    <property type="entry name" value="homeodomain"/>
    <property type="match status" value="1"/>
</dbReference>
<evidence type="ECO:0000313" key="9">
    <source>
        <dbReference type="EMBL" id="CAF4106629.1"/>
    </source>
</evidence>
<evidence type="ECO:0000313" key="3">
    <source>
        <dbReference type="EMBL" id="CAF1528998.1"/>
    </source>
</evidence>
<dbReference type="GO" id="GO:0003677">
    <property type="term" value="F:DNA binding"/>
    <property type="evidence" value="ECO:0007669"/>
    <property type="project" value="UniProtKB-KW"/>
</dbReference>
<organism evidence="5 13">
    <name type="scientific">Rotaria magnacalcarata</name>
    <dbReference type="NCBI Taxonomy" id="392030"/>
    <lineage>
        <taxon>Eukaryota</taxon>
        <taxon>Metazoa</taxon>
        <taxon>Spiralia</taxon>
        <taxon>Gnathifera</taxon>
        <taxon>Rotifera</taxon>
        <taxon>Eurotatoria</taxon>
        <taxon>Bdelloidea</taxon>
        <taxon>Philodinida</taxon>
        <taxon>Philodinidae</taxon>
        <taxon>Rotaria</taxon>
    </lineage>
</organism>
<dbReference type="EMBL" id="CAJNRG010008130">
    <property type="protein sequence ID" value="CAF2101717.1"/>
    <property type="molecule type" value="Genomic_DNA"/>
</dbReference>
<evidence type="ECO:0000313" key="6">
    <source>
        <dbReference type="EMBL" id="CAF2101717.1"/>
    </source>
</evidence>
<accession>A0A816RWM0</accession>
<dbReference type="EMBL" id="CAJNRF010005914">
    <property type="protein sequence ID" value="CAF2076393.1"/>
    <property type="molecule type" value="Genomic_DNA"/>
</dbReference>
<dbReference type="EMBL" id="CAJOBF010003624">
    <property type="protein sequence ID" value="CAF4100674.1"/>
    <property type="molecule type" value="Genomic_DNA"/>
</dbReference>
<evidence type="ECO:0000313" key="13">
    <source>
        <dbReference type="Proteomes" id="UP000663856"/>
    </source>
</evidence>
<dbReference type="Proteomes" id="UP000663856">
    <property type="component" value="Unassembled WGS sequence"/>
</dbReference>